<proteinExistence type="inferred from homology"/>
<dbReference type="Proteomes" id="UP001354931">
    <property type="component" value="Unassembled WGS sequence"/>
</dbReference>
<dbReference type="Pfam" id="PF02826">
    <property type="entry name" value="2-Hacid_dh_C"/>
    <property type="match status" value="1"/>
</dbReference>
<comment type="similarity">
    <text evidence="1 4">Belongs to the D-isomer specific 2-hydroxyacid dehydrogenase family.</text>
</comment>
<dbReference type="PROSITE" id="PS00670">
    <property type="entry name" value="D_2_HYDROXYACID_DH_2"/>
    <property type="match status" value="1"/>
</dbReference>
<keyword evidence="2 4" id="KW-0560">Oxidoreductase</keyword>
<keyword evidence="3" id="KW-0520">NAD</keyword>
<dbReference type="PANTHER" id="PTHR10996">
    <property type="entry name" value="2-HYDROXYACID DEHYDROGENASE-RELATED"/>
    <property type="match status" value="1"/>
</dbReference>
<feature type="region of interest" description="Disordered" evidence="5">
    <location>
        <begin position="1"/>
        <end position="25"/>
    </location>
</feature>
<dbReference type="PANTHER" id="PTHR10996:SF178">
    <property type="entry name" value="2-HYDROXYACID DEHYDROGENASE YGL185C-RELATED"/>
    <property type="match status" value="1"/>
</dbReference>
<dbReference type="InterPro" id="IPR006139">
    <property type="entry name" value="D-isomer_2_OHA_DH_cat_dom"/>
</dbReference>
<feature type="domain" description="D-isomer specific 2-hydroxyacid dehydrogenase catalytic" evidence="6">
    <location>
        <begin position="66"/>
        <end position="349"/>
    </location>
</feature>
<dbReference type="CDD" id="cd12167">
    <property type="entry name" value="2-Hacid_dh_8"/>
    <property type="match status" value="1"/>
</dbReference>
<evidence type="ECO:0000256" key="2">
    <source>
        <dbReference type="ARBA" id="ARBA00023002"/>
    </source>
</evidence>
<dbReference type="RefSeq" id="WP_326019891.1">
    <property type="nucleotide sequence ID" value="NZ_JAOZYC010000137.1"/>
</dbReference>
<organism evidence="8 9">
    <name type="scientific">Streptomyces endophyticus</name>
    <dbReference type="NCBI Taxonomy" id="714166"/>
    <lineage>
        <taxon>Bacteria</taxon>
        <taxon>Bacillati</taxon>
        <taxon>Actinomycetota</taxon>
        <taxon>Actinomycetes</taxon>
        <taxon>Kitasatosporales</taxon>
        <taxon>Streptomycetaceae</taxon>
        <taxon>Streptomyces</taxon>
    </lineage>
</organism>
<feature type="domain" description="D-isomer specific 2-hydroxyacid dehydrogenase NAD-binding" evidence="7">
    <location>
        <begin position="158"/>
        <end position="318"/>
    </location>
</feature>
<dbReference type="SUPFAM" id="SSF52283">
    <property type="entry name" value="Formate/glycerate dehydrogenase catalytic domain-like"/>
    <property type="match status" value="1"/>
</dbReference>
<comment type="caution">
    <text evidence="8">The sequence shown here is derived from an EMBL/GenBank/DDBJ whole genome shotgun (WGS) entry which is preliminary data.</text>
</comment>
<evidence type="ECO:0000256" key="3">
    <source>
        <dbReference type="ARBA" id="ARBA00023027"/>
    </source>
</evidence>
<feature type="compositionally biased region" description="Low complexity" evidence="5">
    <location>
        <begin position="8"/>
        <end position="18"/>
    </location>
</feature>
<dbReference type="InterPro" id="IPR006140">
    <property type="entry name" value="D-isomer_DH_NAD-bd"/>
</dbReference>
<evidence type="ECO:0000313" key="8">
    <source>
        <dbReference type="EMBL" id="MEB8340901.1"/>
    </source>
</evidence>
<evidence type="ECO:0000259" key="7">
    <source>
        <dbReference type="Pfam" id="PF02826"/>
    </source>
</evidence>
<evidence type="ECO:0000313" key="9">
    <source>
        <dbReference type="Proteomes" id="UP001354931"/>
    </source>
</evidence>
<dbReference type="InterPro" id="IPR036291">
    <property type="entry name" value="NAD(P)-bd_dom_sf"/>
</dbReference>
<keyword evidence="9" id="KW-1185">Reference proteome</keyword>
<dbReference type="SUPFAM" id="SSF51735">
    <property type="entry name" value="NAD(P)-binding Rossmann-fold domains"/>
    <property type="match status" value="1"/>
</dbReference>
<evidence type="ECO:0000259" key="6">
    <source>
        <dbReference type="Pfam" id="PF00389"/>
    </source>
</evidence>
<evidence type="ECO:0000256" key="5">
    <source>
        <dbReference type="SAM" id="MobiDB-lite"/>
    </source>
</evidence>
<sequence>MRTTDEVSTGAEAAASGTTPPPRRPRTVLAMHSSVVDEVFPPAVRVRLEDAADIRPPHVLREFTSPQARAALAECEVLLTGWGCPPIDTSVLDAAPRLRAVIHAAGTVKPFLGREAYERGIAVSSAAAANAVPVAEFTLAAIIMGAKRAFPLAHLFRTRRTHRTDADLDRHHWLGTRGLTVGVVGASHVGRRVVRLLRSLDVDVLLYDPYIEDTEAVLLGVTRTDLDTLLTASDVVTLHAPDTDETRQLLDARRLALLRPGTLLVNTARGPLVDTEALVEHVVSGRIDAVLDVTDPEPLPADHPLWDLPNVLITPHMAGAQGNEVGRLGALAVDELVRYAHGAPLNHPVRLDELEHIA</sequence>
<evidence type="ECO:0000256" key="4">
    <source>
        <dbReference type="RuleBase" id="RU003719"/>
    </source>
</evidence>
<dbReference type="Pfam" id="PF00389">
    <property type="entry name" value="2-Hacid_dh"/>
    <property type="match status" value="1"/>
</dbReference>
<protein>
    <submittedName>
        <fullName evidence="8">Hydroxyacid dehydrogenase</fullName>
    </submittedName>
</protein>
<name>A0ABU6FA35_9ACTN</name>
<evidence type="ECO:0000256" key="1">
    <source>
        <dbReference type="ARBA" id="ARBA00005854"/>
    </source>
</evidence>
<dbReference type="PROSITE" id="PS00671">
    <property type="entry name" value="D_2_HYDROXYACID_DH_3"/>
    <property type="match status" value="1"/>
</dbReference>
<dbReference type="Gene3D" id="3.40.50.720">
    <property type="entry name" value="NAD(P)-binding Rossmann-like Domain"/>
    <property type="match status" value="2"/>
</dbReference>
<gene>
    <name evidence="8" type="ORF">OKJ99_25705</name>
</gene>
<dbReference type="EMBL" id="JAOZYC010000137">
    <property type="protein sequence ID" value="MEB8340901.1"/>
    <property type="molecule type" value="Genomic_DNA"/>
</dbReference>
<reference evidence="8 9" key="1">
    <citation type="submission" date="2022-10" db="EMBL/GenBank/DDBJ databases">
        <authorList>
            <person name="Xie J."/>
            <person name="Shen N."/>
        </authorList>
    </citation>
    <scope>NUCLEOTIDE SEQUENCE [LARGE SCALE GENOMIC DNA]</scope>
    <source>
        <strain evidence="8 9">YIM65594</strain>
    </source>
</reference>
<dbReference type="InterPro" id="IPR029753">
    <property type="entry name" value="D-isomer_DH_CS"/>
</dbReference>
<dbReference type="InterPro" id="IPR050223">
    <property type="entry name" value="D-isomer_2-hydroxyacid_DH"/>
</dbReference>
<accession>A0ABU6FA35</accession>